<dbReference type="EMBL" id="VXLC01000017">
    <property type="protein sequence ID" value="KAA8884927.1"/>
    <property type="molecule type" value="Genomic_DNA"/>
</dbReference>
<feature type="transmembrane region" description="Helical" evidence="1">
    <location>
        <begin position="20"/>
        <end position="46"/>
    </location>
</feature>
<keyword evidence="1 2" id="KW-0812">Transmembrane</keyword>
<dbReference type="OrthoDB" id="4485518at2"/>
<proteinExistence type="predicted"/>
<keyword evidence="1" id="KW-0472">Membrane</keyword>
<name>A0A5N0E671_9NOCA</name>
<dbReference type="Proteomes" id="UP000323876">
    <property type="component" value="Unassembled WGS sequence"/>
</dbReference>
<accession>A0A5N0E671</accession>
<dbReference type="InterPro" id="IPR011990">
    <property type="entry name" value="TPR-like_helical_dom_sf"/>
</dbReference>
<sequence length="169" mass="18565">MNGADPAADGAKQNRDVVKVVAFLAVLVLVLGFYFLLLGRIAFSLIGTGGVAAILIGIGVLILPFVGVWVVAATVQAALAHQRLARRMHEEGGELDVSELPHRPSGRIERDAADELFAQVKTEWEADPDNWRVSYRLARAYDYAGDRTRARATMRRAVALEKLERDQAR</sequence>
<keyword evidence="1" id="KW-1133">Transmembrane helix</keyword>
<evidence type="ECO:0000256" key="1">
    <source>
        <dbReference type="SAM" id="Phobius"/>
    </source>
</evidence>
<feature type="transmembrane region" description="Helical" evidence="1">
    <location>
        <begin position="52"/>
        <end position="79"/>
    </location>
</feature>
<dbReference type="AlphaFoldDB" id="A0A5N0E671"/>
<evidence type="ECO:0000313" key="2">
    <source>
        <dbReference type="EMBL" id="KAA8884927.1"/>
    </source>
</evidence>
<organism evidence="2 3">
    <name type="scientific">Nocardia colli</name>
    <dbReference type="NCBI Taxonomy" id="2545717"/>
    <lineage>
        <taxon>Bacteria</taxon>
        <taxon>Bacillati</taxon>
        <taxon>Actinomycetota</taxon>
        <taxon>Actinomycetes</taxon>
        <taxon>Mycobacteriales</taxon>
        <taxon>Nocardiaceae</taxon>
        <taxon>Nocardia</taxon>
    </lineage>
</organism>
<gene>
    <name evidence="2" type="ORF">F3087_31680</name>
</gene>
<dbReference type="RefSeq" id="WP_150405768.1">
    <property type="nucleotide sequence ID" value="NZ_JBHJYQ010000001.1"/>
</dbReference>
<protein>
    <submittedName>
        <fullName evidence="2">Transmembrane protein 258</fullName>
    </submittedName>
</protein>
<comment type="caution">
    <text evidence="2">The sequence shown here is derived from an EMBL/GenBank/DDBJ whole genome shotgun (WGS) entry which is preliminary data.</text>
</comment>
<keyword evidence="3" id="KW-1185">Reference proteome</keyword>
<reference evidence="2 3" key="1">
    <citation type="submission" date="2019-09" db="EMBL/GenBank/DDBJ databases">
        <authorList>
            <person name="Wang X."/>
        </authorList>
    </citation>
    <scope>NUCLEOTIDE SEQUENCE [LARGE SCALE GENOMIC DNA]</scope>
    <source>
        <strain evidence="2 3">CICC 11023</strain>
    </source>
</reference>
<evidence type="ECO:0000313" key="3">
    <source>
        <dbReference type="Proteomes" id="UP000323876"/>
    </source>
</evidence>
<dbReference type="Gene3D" id="1.25.40.10">
    <property type="entry name" value="Tetratricopeptide repeat domain"/>
    <property type="match status" value="1"/>
</dbReference>